<dbReference type="STRING" id="195913.SAMN04488004_12626"/>
<accession>A0A1I4IID7</accession>
<dbReference type="RefSeq" id="WP_090191340.1">
    <property type="nucleotide sequence ID" value="NZ_FOTF01000026.1"/>
</dbReference>
<dbReference type="InterPro" id="IPR016181">
    <property type="entry name" value="Acyl_CoA_acyltransferase"/>
</dbReference>
<dbReference type="PROSITE" id="PS51257">
    <property type="entry name" value="PROKAR_LIPOPROTEIN"/>
    <property type="match status" value="1"/>
</dbReference>
<dbReference type="Gene3D" id="3.40.630.30">
    <property type="match status" value="1"/>
</dbReference>
<dbReference type="Proteomes" id="UP000199550">
    <property type="component" value="Unassembled WGS sequence"/>
</dbReference>
<sequence>MTSRVFQNDGAKITVYLDGPAWDGAPTATLGGFACKTPEAGRAVLDQAIAHVWDAGQRRIIGPMDGDTWHSYRFVTQTDGSPAFLLEPKDDPAAPALFTDAGFTQISSYFSARVPLATAAATSPAPTDDFTIQAWDGTAPEALFAQVYALSSAAFVRNAFYKPISQDAFLAMYMPMVPMLKPELIFFARRPDGTLAGFLFGTPNYAEGFAPRSAILKTYASLQKGAGQHLAHAFHTAAAALGYDTAIHALIHDDNLSALRSATEGAQIFRRYGLFGLIRDG</sequence>
<evidence type="ECO:0000313" key="2">
    <source>
        <dbReference type="Proteomes" id="UP000199550"/>
    </source>
</evidence>
<protein>
    <recommendedName>
        <fullName evidence="3">N-acetyltransferase domain-containing protein</fullName>
    </recommendedName>
</protein>
<reference evidence="2" key="1">
    <citation type="submission" date="2016-10" db="EMBL/GenBank/DDBJ databases">
        <authorList>
            <person name="Varghese N."/>
            <person name="Submissions S."/>
        </authorList>
    </citation>
    <scope>NUCLEOTIDE SEQUENCE [LARGE SCALE GENOMIC DNA]</scope>
    <source>
        <strain evidence="2">DSM 16199</strain>
    </source>
</reference>
<organism evidence="1 2">
    <name type="scientific">Loktanella salsilacus</name>
    <dbReference type="NCBI Taxonomy" id="195913"/>
    <lineage>
        <taxon>Bacteria</taxon>
        <taxon>Pseudomonadati</taxon>
        <taxon>Pseudomonadota</taxon>
        <taxon>Alphaproteobacteria</taxon>
        <taxon>Rhodobacterales</taxon>
        <taxon>Roseobacteraceae</taxon>
        <taxon>Loktanella</taxon>
    </lineage>
</organism>
<evidence type="ECO:0008006" key="3">
    <source>
        <dbReference type="Google" id="ProtNLM"/>
    </source>
</evidence>
<gene>
    <name evidence="1" type="ORF">SAMN04488004_12626</name>
</gene>
<name>A0A1I4IID7_9RHOB</name>
<dbReference type="OrthoDB" id="62581at2"/>
<dbReference type="AlphaFoldDB" id="A0A1I4IID7"/>
<dbReference type="EMBL" id="FOTF01000026">
    <property type="protein sequence ID" value="SFL53773.1"/>
    <property type="molecule type" value="Genomic_DNA"/>
</dbReference>
<proteinExistence type="predicted"/>
<keyword evidence="2" id="KW-1185">Reference proteome</keyword>
<dbReference type="SUPFAM" id="SSF55729">
    <property type="entry name" value="Acyl-CoA N-acyltransferases (Nat)"/>
    <property type="match status" value="1"/>
</dbReference>
<evidence type="ECO:0000313" key="1">
    <source>
        <dbReference type="EMBL" id="SFL53773.1"/>
    </source>
</evidence>